<dbReference type="Gene3D" id="3.30.420.40">
    <property type="match status" value="2"/>
</dbReference>
<reference evidence="1 2" key="1">
    <citation type="submission" date="2020-01" db="EMBL/GenBank/DDBJ databases">
        <title>Genome sequence of a 1,3-propanediol producer, Clostridium butyricum S3.</title>
        <authorList>
            <person name="Zhou J."/>
        </authorList>
    </citation>
    <scope>NUCLEOTIDE SEQUENCE [LARGE SCALE GENOMIC DNA]</scope>
    <source>
        <strain evidence="1 2">S3</strain>
    </source>
</reference>
<dbReference type="InterPro" id="IPR050696">
    <property type="entry name" value="FtsA/MreB"/>
</dbReference>
<gene>
    <name evidence="1" type="primary">pilM</name>
    <name evidence="1" type="ORF">GND98_007995</name>
</gene>
<dbReference type="PANTHER" id="PTHR32432:SF3">
    <property type="entry name" value="ETHANOLAMINE UTILIZATION PROTEIN EUTJ"/>
    <property type="match status" value="1"/>
</dbReference>
<dbReference type="SUPFAM" id="SSF53067">
    <property type="entry name" value="Actin-like ATPase domain"/>
    <property type="match status" value="2"/>
</dbReference>
<dbReference type="NCBIfam" id="TIGR01175">
    <property type="entry name" value="pilM"/>
    <property type="match status" value="1"/>
</dbReference>
<dbReference type="Gene3D" id="3.30.1490.300">
    <property type="match status" value="1"/>
</dbReference>
<comment type="caution">
    <text evidence="1">The sequence shown here is derived from an EMBL/GenBank/DDBJ whole genome shotgun (WGS) entry which is preliminary data.</text>
</comment>
<dbReference type="InterPro" id="IPR043129">
    <property type="entry name" value="ATPase_NBD"/>
</dbReference>
<accession>A0A6L9EMF9</accession>
<organism evidence="1 2">
    <name type="scientific">Clostridium butyricum</name>
    <dbReference type="NCBI Taxonomy" id="1492"/>
    <lineage>
        <taxon>Bacteria</taxon>
        <taxon>Bacillati</taxon>
        <taxon>Bacillota</taxon>
        <taxon>Clostridia</taxon>
        <taxon>Eubacteriales</taxon>
        <taxon>Clostridiaceae</taxon>
        <taxon>Clostridium</taxon>
    </lineage>
</organism>
<name>A0A6L9EMF9_CLOBU</name>
<sequence>MIFSKKNDKNIEDVFKDEKQEKIDETVEKNKKINIDFNKIKALMNVDIKDISKKFQNNRKKIQSVNKKKITVVAFDVGSNTIKIVEGSYHKGELAVNKAVKSLTPKECIEDGKILNNSLLSNELKRIMRENSIHAKYGICTNNSTTIINREILIPKVEDEEIQTVVRFEIQQYLPINLDDYVFQVTKLGEDEENNKLNVRVIAYPDKIARGYYDMLRDMELKPHALDVNYNSLNKLANYFDQINGEQYDQQKSVVFIDMGASSLDVNIYSNGILQFTRIIKAGGNYLDEVLIRELNINKEDLVKYKSKQVDLLDIDSQDKSVLYEIDDWIEKIEKIIQFYRNKNMGIDIDNIFIYGGSAKLKGLCEYMTSKLSIDTELIENISNVHFNSKTPIVNIYDYINVIGSIIRLE</sequence>
<evidence type="ECO:0000313" key="2">
    <source>
        <dbReference type="Proteomes" id="UP000474042"/>
    </source>
</evidence>
<protein>
    <submittedName>
        <fullName evidence="1">Type IV pilus assembly protein PilM</fullName>
    </submittedName>
</protein>
<dbReference type="EMBL" id="WOFV02000019">
    <property type="protein sequence ID" value="NAS17817.1"/>
    <property type="molecule type" value="Genomic_DNA"/>
</dbReference>
<dbReference type="PANTHER" id="PTHR32432">
    <property type="entry name" value="CELL DIVISION PROTEIN FTSA-RELATED"/>
    <property type="match status" value="1"/>
</dbReference>
<evidence type="ECO:0000313" key="1">
    <source>
        <dbReference type="EMBL" id="NAS17817.1"/>
    </source>
</evidence>
<dbReference type="Pfam" id="PF11104">
    <property type="entry name" value="PilM_2"/>
    <property type="match status" value="1"/>
</dbReference>
<dbReference type="CDD" id="cd24049">
    <property type="entry name" value="ASKHA_NBD_PilM"/>
    <property type="match status" value="1"/>
</dbReference>
<proteinExistence type="predicted"/>
<dbReference type="InterPro" id="IPR005883">
    <property type="entry name" value="PilM"/>
</dbReference>
<dbReference type="Proteomes" id="UP000474042">
    <property type="component" value="Unassembled WGS sequence"/>
</dbReference>
<dbReference type="AlphaFoldDB" id="A0A6L9EMF9"/>